<dbReference type="AlphaFoldDB" id="A0A3M7L6P6"/>
<evidence type="ECO:0000256" key="1">
    <source>
        <dbReference type="ARBA" id="ARBA00004571"/>
    </source>
</evidence>
<keyword evidence="8" id="KW-0998">Cell outer membrane</keyword>
<dbReference type="InterPro" id="IPR036737">
    <property type="entry name" value="OmpA-like_sf"/>
</dbReference>
<evidence type="ECO:0000256" key="8">
    <source>
        <dbReference type="ARBA" id="ARBA00023237"/>
    </source>
</evidence>
<sequence>MKLNLAIVAFALAMPTLSYAQDSIAVSSTGEYPNTFSSGSANVSPFTSQSRRFNDWSISAGAGTPLMQSADLTSIKNGNGKNLFGYSVYFSIDKAITHAFGLKLQYDRGETRQGWFNTKDPVPANIPYQQVAARTQYDAISILGDINFSNLLRRVDNHSPYRWALHGYAGLGTIAYRAYQKGPNGVQALMTEIKPFQLGSMFAQAGAGLKFKVNKRIDVEGRLMYVVTGDDEFDGGGPNYSAINQREEQVSDNFFNATLGLTWKLGKHESNLMWHDPLQEIYYKLDVLANKKQDIEVCKKGDADNDGVCDDWDRQLDTPAGARVDGAGVALDTDLDGVIDLYDKCVTVPGPVENNGCPYAKKDNNEVAKDVEKELKDVYFNFNKATIRPESNPKLDMAADVIKQSGGTYLLTGHTDIKGNAAYNLKLSRERAAAVVNALEARGVTANSLKSKGVGSAEARIPATASDAERMADRKVTVRYIENASEWSAMEKKDYTDTPVTKAKAGKKKTKSSKNNKK</sequence>
<dbReference type="PROSITE" id="PS51123">
    <property type="entry name" value="OMPA_2"/>
    <property type="match status" value="1"/>
</dbReference>
<evidence type="ECO:0000256" key="2">
    <source>
        <dbReference type="ARBA" id="ARBA00022448"/>
    </source>
</evidence>
<evidence type="ECO:0000256" key="5">
    <source>
        <dbReference type="ARBA" id="ARBA00023065"/>
    </source>
</evidence>
<dbReference type="PANTHER" id="PTHR30329:SF21">
    <property type="entry name" value="LIPOPROTEIN YIAD-RELATED"/>
    <property type="match status" value="1"/>
</dbReference>
<dbReference type="InterPro" id="IPR028974">
    <property type="entry name" value="TSP_type-3_rpt"/>
</dbReference>
<gene>
    <name evidence="13" type="ORF">D1632_16265</name>
</gene>
<keyword evidence="3" id="KW-1134">Transmembrane beta strand</keyword>
<evidence type="ECO:0000259" key="12">
    <source>
        <dbReference type="PROSITE" id="PS51123"/>
    </source>
</evidence>
<dbReference type="EMBL" id="QWIV01000015">
    <property type="protein sequence ID" value="RMZ57869.1"/>
    <property type="molecule type" value="Genomic_DNA"/>
</dbReference>
<evidence type="ECO:0000256" key="10">
    <source>
        <dbReference type="SAM" id="MobiDB-lite"/>
    </source>
</evidence>
<organism evidence="13 14">
    <name type="scientific">Chryseobacterium nematophagum</name>
    <dbReference type="NCBI Taxonomy" id="2305228"/>
    <lineage>
        <taxon>Bacteria</taxon>
        <taxon>Pseudomonadati</taxon>
        <taxon>Bacteroidota</taxon>
        <taxon>Flavobacteriia</taxon>
        <taxon>Flavobacteriales</taxon>
        <taxon>Weeksellaceae</taxon>
        <taxon>Chryseobacterium group</taxon>
        <taxon>Chryseobacterium</taxon>
    </lineage>
</organism>
<evidence type="ECO:0000313" key="13">
    <source>
        <dbReference type="EMBL" id="RMZ57869.1"/>
    </source>
</evidence>
<keyword evidence="2" id="KW-0813">Transport</keyword>
<reference evidence="13 14" key="1">
    <citation type="submission" date="2018-08" db="EMBL/GenBank/DDBJ databases">
        <title>Chryseobacterium nematophagum: a novel matrix digesting pathogen of nematodes.</title>
        <authorList>
            <person name="Page A."/>
            <person name="Roberts M."/>
            <person name="Felix M.-A."/>
            <person name="Weir W."/>
        </authorList>
    </citation>
    <scope>NUCLEOTIDE SEQUENCE [LARGE SCALE GENOMIC DNA]</scope>
    <source>
        <strain evidence="13 14">JUb275</strain>
    </source>
</reference>
<dbReference type="GO" id="GO:0009279">
    <property type="term" value="C:cell outer membrane"/>
    <property type="evidence" value="ECO:0007669"/>
    <property type="project" value="UniProtKB-SubCell"/>
</dbReference>
<keyword evidence="11" id="KW-0732">Signal</keyword>
<evidence type="ECO:0000256" key="9">
    <source>
        <dbReference type="PROSITE-ProRule" id="PRU00473"/>
    </source>
</evidence>
<dbReference type="RefSeq" id="WP_122548314.1">
    <property type="nucleotide sequence ID" value="NZ_QWIV01000015.1"/>
</dbReference>
<dbReference type="GO" id="GO:0046930">
    <property type="term" value="C:pore complex"/>
    <property type="evidence" value="ECO:0007669"/>
    <property type="project" value="UniProtKB-KW"/>
</dbReference>
<dbReference type="InterPro" id="IPR006665">
    <property type="entry name" value="OmpA-like"/>
</dbReference>
<dbReference type="InterPro" id="IPR011250">
    <property type="entry name" value="OMP/PagP_B-barrel"/>
</dbReference>
<keyword evidence="7 9" id="KW-0472">Membrane</keyword>
<dbReference type="CDD" id="cd07185">
    <property type="entry name" value="OmpA_C-like"/>
    <property type="match status" value="1"/>
</dbReference>
<feature type="domain" description="OmpA-like" evidence="12">
    <location>
        <begin position="367"/>
        <end position="484"/>
    </location>
</feature>
<dbReference type="InterPro" id="IPR050330">
    <property type="entry name" value="Bact_OuterMem_StrucFunc"/>
</dbReference>
<comment type="subcellular location">
    <subcellularLocation>
        <location evidence="1">Cell outer membrane</location>
        <topology evidence="1">Multi-pass membrane protein</topology>
    </subcellularLocation>
</comment>
<feature type="signal peptide" evidence="11">
    <location>
        <begin position="1"/>
        <end position="20"/>
    </location>
</feature>
<dbReference type="PRINTS" id="PR01021">
    <property type="entry name" value="OMPADOMAIN"/>
</dbReference>
<accession>A0A3M7L6P6</accession>
<evidence type="ECO:0000256" key="11">
    <source>
        <dbReference type="SAM" id="SignalP"/>
    </source>
</evidence>
<evidence type="ECO:0000256" key="6">
    <source>
        <dbReference type="ARBA" id="ARBA00023114"/>
    </source>
</evidence>
<evidence type="ECO:0000313" key="14">
    <source>
        <dbReference type="Proteomes" id="UP000267524"/>
    </source>
</evidence>
<dbReference type="SUPFAM" id="SSF56925">
    <property type="entry name" value="OMPA-like"/>
    <property type="match status" value="1"/>
</dbReference>
<name>A0A3M7L6P6_9FLAO</name>
<dbReference type="GO" id="GO:0015288">
    <property type="term" value="F:porin activity"/>
    <property type="evidence" value="ECO:0007669"/>
    <property type="project" value="UniProtKB-KW"/>
</dbReference>
<dbReference type="Proteomes" id="UP000267524">
    <property type="component" value="Unassembled WGS sequence"/>
</dbReference>
<proteinExistence type="predicted"/>
<dbReference type="SUPFAM" id="SSF103088">
    <property type="entry name" value="OmpA-like"/>
    <property type="match status" value="1"/>
</dbReference>
<dbReference type="GO" id="GO:0006811">
    <property type="term" value="P:monoatomic ion transport"/>
    <property type="evidence" value="ECO:0007669"/>
    <property type="project" value="UniProtKB-KW"/>
</dbReference>
<evidence type="ECO:0000256" key="4">
    <source>
        <dbReference type="ARBA" id="ARBA00022692"/>
    </source>
</evidence>
<dbReference type="GO" id="GO:0005509">
    <property type="term" value="F:calcium ion binding"/>
    <property type="evidence" value="ECO:0007669"/>
    <property type="project" value="InterPro"/>
</dbReference>
<dbReference type="Pfam" id="PF00691">
    <property type="entry name" value="OmpA"/>
    <property type="match status" value="1"/>
</dbReference>
<dbReference type="Gene3D" id="3.30.1330.60">
    <property type="entry name" value="OmpA-like domain"/>
    <property type="match status" value="1"/>
</dbReference>
<dbReference type="SUPFAM" id="SSF103647">
    <property type="entry name" value="TSP type-3 repeat"/>
    <property type="match status" value="1"/>
</dbReference>
<keyword evidence="5" id="KW-0406">Ion transport</keyword>
<comment type="caution">
    <text evidence="13">The sequence shown here is derived from an EMBL/GenBank/DDBJ whole genome shotgun (WGS) entry which is preliminary data.</text>
</comment>
<evidence type="ECO:0000256" key="3">
    <source>
        <dbReference type="ARBA" id="ARBA00022452"/>
    </source>
</evidence>
<feature type="chain" id="PRO_5018271166" evidence="11">
    <location>
        <begin position="21"/>
        <end position="518"/>
    </location>
</feature>
<protein>
    <submittedName>
        <fullName evidence="13">OmpA family protein</fullName>
    </submittedName>
</protein>
<keyword evidence="4" id="KW-0812">Transmembrane</keyword>
<feature type="region of interest" description="Disordered" evidence="10">
    <location>
        <begin position="491"/>
        <end position="518"/>
    </location>
</feature>
<dbReference type="PANTHER" id="PTHR30329">
    <property type="entry name" value="STATOR ELEMENT OF FLAGELLAR MOTOR COMPLEX"/>
    <property type="match status" value="1"/>
</dbReference>
<keyword evidence="6" id="KW-0626">Porin</keyword>
<feature type="compositionally biased region" description="Basic residues" evidence="10">
    <location>
        <begin position="504"/>
        <end position="518"/>
    </location>
</feature>
<keyword evidence="14" id="KW-1185">Reference proteome</keyword>
<evidence type="ECO:0000256" key="7">
    <source>
        <dbReference type="ARBA" id="ARBA00023136"/>
    </source>
</evidence>
<dbReference type="InterPro" id="IPR006664">
    <property type="entry name" value="OMP_bac"/>
</dbReference>